<feature type="compositionally biased region" description="Basic and acidic residues" evidence="1">
    <location>
        <begin position="818"/>
        <end position="828"/>
    </location>
</feature>
<feature type="compositionally biased region" description="Basic and acidic residues" evidence="1">
    <location>
        <begin position="436"/>
        <end position="445"/>
    </location>
</feature>
<protein>
    <submittedName>
        <fullName evidence="3">OLC1v1013194C1</fullName>
    </submittedName>
</protein>
<feature type="compositionally biased region" description="Polar residues" evidence="1">
    <location>
        <begin position="572"/>
        <end position="582"/>
    </location>
</feature>
<keyword evidence="4" id="KW-1185">Reference proteome</keyword>
<feature type="compositionally biased region" description="Basic and acidic residues" evidence="1">
    <location>
        <begin position="345"/>
        <end position="355"/>
    </location>
</feature>
<feature type="compositionally biased region" description="Polar residues" evidence="1">
    <location>
        <begin position="321"/>
        <end position="331"/>
    </location>
</feature>
<reference evidence="3" key="1">
    <citation type="submission" date="2023-03" db="EMBL/GenBank/DDBJ databases">
        <authorList>
            <person name="Julca I."/>
        </authorList>
    </citation>
    <scope>NUCLEOTIDE SEQUENCE</scope>
</reference>
<feature type="domain" description="Poor homologous synapsis 1 PH" evidence="2">
    <location>
        <begin position="26"/>
        <end position="170"/>
    </location>
</feature>
<feature type="region of interest" description="Disordered" evidence="1">
    <location>
        <begin position="799"/>
        <end position="828"/>
    </location>
</feature>
<dbReference type="Pfam" id="PF25349">
    <property type="entry name" value="PH_PHS1"/>
    <property type="match status" value="1"/>
</dbReference>
<organism evidence="3 4">
    <name type="scientific">Oldenlandia corymbosa var. corymbosa</name>
    <dbReference type="NCBI Taxonomy" id="529605"/>
    <lineage>
        <taxon>Eukaryota</taxon>
        <taxon>Viridiplantae</taxon>
        <taxon>Streptophyta</taxon>
        <taxon>Embryophyta</taxon>
        <taxon>Tracheophyta</taxon>
        <taxon>Spermatophyta</taxon>
        <taxon>Magnoliopsida</taxon>
        <taxon>eudicotyledons</taxon>
        <taxon>Gunneridae</taxon>
        <taxon>Pentapetalae</taxon>
        <taxon>asterids</taxon>
        <taxon>lamiids</taxon>
        <taxon>Gentianales</taxon>
        <taxon>Rubiaceae</taxon>
        <taxon>Rubioideae</taxon>
        <taxon>Spermacoceae</taxon>
        <taxon>Hedyotis-Oldenlandia complex</taxon>
        <taxon>Oldenlandia</taxon>
    </lineage>
</organism>
<evidence type="ECO:0000259" key="2">
    <source>
        <dbReference type="Pfam" id="PF25349"/>
    </source>
</evidence>
<feature type="region of interest" description="Disordered" evidence="1">
    <location>
        <begin position="428"/>
        <end position="485"/>
    </location>
</feature>
<feature type="compositionally biased region" description="Basic and acidic residues" evidence="1">
    <location>
        <begin position="522"/>
        <end position="541"/>
    </location>
</feature>
<evidence type="ECO:0000313" key="4">
    <source>
        <dbReference type="Proteomes" id="UP001161247"/>
    </source>
</evidence>
<accession>A0AAV1DXQ6</accession>
<feature type="region of interest" description="Disordered" evidence="1">
    <location>
        <begin position="519"/>
        <end position="597"/>
    </location>
</feature>
<name>A0AAV1DXQ6_OLDCO</name>
<dbReference type="InterPro" id="IPR057619">
    <property type="entry name" value="PH_PHS1"/>
</dbReference>
<dbReference type="EMBL" id="OX459124">
    <property type="protein sequence ID" value="CAI9112716.1"/>
    <property type="molecule type" value="Genomic_DNA"/>
</dbReference>
<proteinExistence type="predicted"/>
<feature type="region of interest" description="Disordered" evidence="1">
    <location>
        <begin position="311"/>
        <end position="393"/>
    </location>
</feature>
<sequence length="843" mass="96381">MYPEEETESQTQQLGNQAKGIDLKHSFQIEYAMFFNHFTSSKYHQSHFGTGLCDHRLMPVSTWGKRKGISSGVWISSSSSSRASLFLFSYTPDSLLVLLISLNGKVHEEHFISKLHLSWPQISSDTVKGSRVVLASYKDSFGQTQKFAMRFLDSSQAELFIDSLKDSMKYVEIVGLPSSNCLSEVPCDEVHYSAVTESNPVHAAGADTLLVQPSGVHATKCAFIGETSGPEGSIRKIIPAGFSVSERNTGRNLLPSLTDFVDTICNRNGQGQKFVNRIDTISELKGVPACKIRVAGTTNIMVRVEEDTGSTTFLGQRHSLGDNTPLPNSNAGKKKKKTGKTYGGEPEKEPAKERLVLGTSQPDPKKQGKTNLPLEKEDIPSPRNTPAAKKRLEDQKLAKIEAELKKQGDDSDQQQRMRRYVLEETRRRCLLGQPDPTEHELEDLRRKRSSQNPIPSQEEAGEVESPRGQNYQEAEGYENPHEERSNATRDTIFWNAFNERYPALDMALEEFDVVYRRKNTREHHDPPECRDHRRRTGEPPRRTNGHNRLESNWNQRSPRRDEYRPGYKPHQGHNNIEGNYNQGYHHRPRYSPPRHQQYNRHRENPPYFQGDQQGARDQNILIREEMRKIIGIGLDRRDTDVSQWLQGYVQVMRISNATMNFMAKALPSYLAGQGQYESLTDFHKRFIQETLQVDNIDDRDVRNGFIQGLNPFGKSSMLRVKLSTKPPKNAQEMWVIVENHIQREHTLKRSQEFFVSVGLRDKPKIPMENKLALTKMDRQLTPLTKLRREILQIHKDELPVPKPLAPNPNRSTEQYCGYHKDHGHDTEDCRELKREIENGVKSG</sequence>
<dbReference type="AlphaFoldDB" id="A0AAV1DXQ6"/>
<gene>
    <name evidence="3" type="ORF">OLC1_LOCUS19849</name>
</gene>
<evidence type="ECO:0000313" key="3">
    <source>
        <dbReference type="EMBL" id="CAI9112716.1"/>
    </source>
</evidence>
<dbReference type="Proteomes" id="UP001161247">
    <property type="component" value="Chromosome 7"/>
</dbReference>
<evidence type="ECO:0000256" key="1">
    <source>
        <dbReference type="SAM" id="MobiDB-lite"/>
    </source>
</evidence>